<dbReference type="SUPFAM" id="SSF53335">
    <property type="entry name" value="S-adenosyl-L-methionine-dependent methyltransferases"/>
    <property type="match status" value="1"/>
</dbReference>
<keyword evidence="1" id="KW-0489">Methyltransferase</keyword>
<dbReference type="NCBIfam" id="TIGR03587">
    <property type="entry name" value="Pse_Me-ase"/>
    <property type="match status" value="1"/>
</dbReference>
<dbReference type="OrthoDB" id="7184189at2"/>
<sequence>MCGRKNSENEERGVSRNFKTEQEQFWAGDFGNEYIERNQGAAVDAANLGFTSRILSCMQPVKSVIEFGANIGLNLKVFRALVPGVELSAIEINLKAAEELQRMGGIKVYPQSILDFQPDYQRDLVFIKGVLIHINPDSLPDVYDSMYKTARRYICLAEYYNPVPVELTYRGNTGKLFKRDFAGEMLERYPDLRLVDYGFAYRRDVQFPQDDLTWFVLEKTGQ</sequence>
<evidence type="ECO:0000313" key="1">
    <source>
        <dbReference type="EMBL" id="OWW21315.1"/>
    </source>
</evidence>
<keyword evidence="2" id="KW-1185">Reference proteome</keyword>
<accession>A0A254TFJ2</accession>
<proteinExistence type="predicted"/>
<dbReference type="Proteomes" id="UP000197535">
    <property type="component" value="Unassembled WGS sequence"/>
</dbReference>
<gene>
    <name evidence="1" type="ORF">AYR66_19370</name>
</gene>
<evidence type="ECO:0000313" key="2">
    <source>
        <dbReference type="Proteomes" id="UP000197535"/>
    </source>
</evidence>
<dbReference type="Gene3D" id="3.40.50.150">
    <property type="entry name" value="Vaccinia Virus protein VP39"/>
    <property type="match status" value="1"/>
</dbReference>
<comment type="caution">
    <text evidence="1">The sequence shown here is derived from an EMBL/GenBank/DDBJ whole genome shotgun (WGS) entry which is preliminary data.</text>
</comment>
<dbReference type="AlphaFoldDB" id="A0A254TFJ2"/>
<protein>
    <submittedName>
        <fullName evidence="1">Pseudaminic acid biosynthesis-associated methylase</fullName>
    </submittedName>
</protein>
<name>A0A254TFJ2_9BURK</name>
<organism evidence="1 2">
    <name type="scientific">Noviherbaspirillum denitrificans</name>
    <dbReference type="NCBI Taxonomy" id="1968433"/>
    <lineage>
        <taxon>Bacteria</taxon>
        <taxon>Pseudomonadati</taxon>
        <taxon>Pseudomonadota</taxon>
        <taxon>Betaproteobacteria</taxon>
        <taxon>Burkholderiales</taxon>
        <taxon>Oxalobacteraceae</taxon>
        <taxon>Noviherbaspirillum</taxon>
    </lineage>
</organism>
<dbReference type="InterPro" id="IPR020027">
    <property type="entry name" value="Pseudamin_synth-assoc_MeTrfase"/>
</dbReference>
<dbReference type="EMBL" id="LSTO01000001">
    <property type="protein sequence ID" value="OWW21315.1"/>
    <property type="molecule type" value="Genomic_DNA"/>
</dbReference>
<keyword evidence="1" id="KW-0808">Transferase</keyword>
<reference evidence="1 2" key="1">
    <citation type="submission" date="2016-02" db="EMBL/GenBank/DDBJ databases">
        <authorList>
            <person name="Wen L."/>
            <person name="He K."/>
            <person name="Yang H."/>
        </authorList>
    </citation>
    <scope>NUCLEOTIDE SEQUENCE [LARGE SCALE GENOMIC DNA]</scope>
    <source>
        <strain evidence="1 2">TSA40</strain>
    </source>
</reference>
<dbReference type="InterPro" id="IPR029063">
    <property type="entry name" value="SAM-dependent_MTases_sf"/>
</dbReference>
<dbReference type="GO" id="GO:0008168">
    <property type="term" value="F:methyltransferase activity"/>
    <property type="evidence" value="ECO:0007669"/>
    <property type="project" value="UniProtKB-KW"/>
</dbReference>
<dbReference type="GO" id="GO:0032259">
    <property type="term" value="P:methylation"/>
    <property type="evidence" value="ECO:0007669"/>
    <property type="project" value="UniProtKB-KW"/>
</dbReference>